<proteinExistence type="predicted"/>
<name>A0ABQ1USG2_9BACT</name>
<protein>
    <recommendedName>
        <fullName evidence="4">Tryptophan-rich sensory protein</fullName>
    </recommendedName>
</protein>
<feature type="transmembrane region" description="Helical" evidence="1">
    <location>
        <begin position="130"/>
        <end position="153"/>
    </location>
</feature>
<evidence type="ECO:0000256" key="1">
    <source>
        <dbReference type="SAM" id="Phobius"/>
    </source>
</evidence>
<accession>A0ABQ1USG2</accession>
<evidence type="ECO:0008006" key="4">
    <source>
        <dbReference type="Google" id="ProtNLM"/>
    </source>
</evidence>
<dbReference type="Proteomes" id="UP000632273">
    <property type="component" value="Unassembled WGS sequence"/>
</dbReference>
<keyword evidence="1" id="KW-0472">Membrane</keyword>
<reference evidence="3" key="1">
    <citation type="journal article" date="2019" name="Int. J. Syst. Evol. Microbiol.">
        <title>The Global Catalogue of Microorganisms (GCM) 10K type strain sequencing project: providing services to taxonomists for standard genome sequencing and annotation.</title>
        <authorList>
            <consortium name="The Broad Institute Genomics Platform"/>
            <consortium name="The Broad Institute Genome Sequencing Center for Infectious Disease"/>
            <person name="Wu L."/>
            <person name="Ma J."/>
        </authorList>
    </citation>
    <scope>NUCLEOTIDE SEQUENCE [LARGE SCALE GENOMIC DNA]</scope>
    <source>
        <strain evidence="3">CGMCC 1.15197</strain>
    </source>
</reference>
<feature type="transmembrane region" description="Helical" evidence="1">
    <location>
        <begin position="72"/>
        <end position="91"/>
    </location>
</feature>
<evidence type="ECO:0000313" key="2">
    <source>
        <dbReference type="EMBL" id="GGF26067.1"/>
    </source>
</evidence>
<organism evidence="2 3">
    <name type="scientific">Hymenobacter cavernae</name>
    <dbReference type="NCBI Taxonomy" id="2044852"/>
    <lineage>
        <taxon>Bacteria</taxon>
        <taxon>Pseudomonadati</taxon>
        <taxon>Bacteroidota</taxon>
        <taxon>Cytophagia</taxon>
        <taxon>Cytophagales</taxon>
        <taxon>Hymenobacteraceae</taxon>
        <taxon>Hymenobacter</taxon>
    </lineage>
</organism>
<sequence>MSYITVLLSVTAMQDKAESTTLVHPDATPDFYLSNKTLGTLGMLGAPFLALAMLWSSFWGKHWLNPSYLDGVLCLVYISAWMCSMLGLVQLRATGESRFGRGVLYLIFSTLTLANCWNTYHAIHPNAWTLLYRALDAFWPISNLVMLVVGITIAHTKGLPGWRRYVPLAVGLWLPSVALVYTCLGNNLSTMLFDTSYTTSAWLTLGYVVRTSPES</sequence>
<keyword evidence="3" id="KW-1185">Reference proteome</keyword>
<comment type="caution">
    <text evidence="2">The sequence shown here is derived from an EMBL/GenBank/DDBJ whole genome shotgun (WGS) entry which is preliminary data.</text>
</comment>
<feature type="transmembrane region" description="Helical" evidence="1">
    <location>
        <begin position="103"/>
        <end position="123"/>
    </location>
</feature>
<feature type="transmembrane region" description="Helical" evidence="1">
    <location>
        <begin position="41"/>
        <end position="60"/>
    </location>
</feature>
<keyword evidence="1" id="KW-1133">Transmembrane helix</keyword>
<feature type="transmembrane region" description="Helical" evidence="1">
    <location>
        <begin position="165"/>
        <end position="184"/>
    </location>
</feature>
<keyword evidence="1" id="KW-0812">Transmembrane</keyword>
<gene>
    <name evidence="2" type="ORF">GCM10011383_41990</name>
</gene>
<dbReference type="EMBL" id="BMHT01000009">
    <property type="protein sequence ID" value="GGF26067.1"/>
    <property type="molecule type" value="Genomic_DNA"/>
</dbReference>
<evidence type="ECO:0000313" key="3">
    <source>
        <dbReference type="Proteomes" id="UP000632273"/>
    </source>
</evidence>